<dbReference type="CDD" id="cd18742">
    <property type="entry name" value="PIN_VapC4-5_FitB-like"/>
    <property type="match status" value="1"/>
</dbReference>
<keyword evidence="5" id="KW-0378">Hydrolase</keyword>
<dbReference type="Gene3D" id="3.40.50.1010">
    <property type="entry name" value="5'-nuclease"/>
    <property type="match status" value="1"/>
</dbReference>
<comment type="cofactor">
    <cofactor evidence="1">
        <name>Mg(2+)</name>
        <dbReference type="ChEBI" id="CHEBI:18420"/>
    </cofactor>
</comment>
<keyword evidence="10" id="KW-1185">Reference proteome</keyword>
<dbReference type="PATRIC" id="fig|1003181.4.peg.7284"/>
<dbReference type="SUPFAM" id="SSF88723">
    <property type="entry name" value="PIN domain-like"/>
    <property type="match status" value="1"/>
</dbReference>
<evidence type="ECO:0000256" key="5">
    <source>
        <dbReference type="ARBA" id="ARBA00022801"/>
    </source>
</evidence>
<dbReference type="InterPro" id="IPR029060">
    <property type="entry name" value="PIN-like_dom_sf"/>
</dbReference>
<dbReference type="PANTHER" id="PTHR33653:SF1">
    <property type="entry name" value="RIBONUCLEASE VAPC2"/>
    <property type="match status" value="1"/>
</dbReference>
<dbReference type="GO" id="GO:0004518">
    <property type="term" value="F:nuclease activity"/>
    <property type="evidence" value="ECO:0007669"/>
    <property type="project" value="UniProtKB-KW"/>
</dbReference>
<organism evidence="9 10">
    <name type="scientific">Candidatus Thiomargarita nelsonii</name>
    <dbReference type="NCBI Taxonomy" id="1003181"/>
    <lineage>
        <taxon>Bacteria</taxon>
        <taxon>Pseudomonadati</taxon>
        <taxon>Pseudomonadota</taxon>
        <taxon>Gammaproteobacteria</taxon>
        <taxon>Thiotrichales</taxon>
        <taxon>Thiotrichaceae</taxon>
        <taxon>Thiomargarita</taxon>
    </lineage>
</organism>
<dbReference type="EMBL" id="LUTY01003033">
    <property type="protein sequence ID" value="OAD18906.1"/>
    <property type="molecule type" value="Genomic_DNA"/>
</dbReference>
<evidence type="ECO:0000259" key="8">
    <source>
        <dbReference type="Pfam" id="PF01850"/>
    </source>
</evidence>
<evidence type="ECO:0000256" key="2">
    <source>
        <dbReference type="ARBA" id="ARBA00022649"/>
    </source>
</evidence>
<dbReference type="GO" id="GO:0046872">
    <property type="term" value="F:metal ion binding"/>
    <property type="evidence" value="ECO:0007669"/>
    <property type="project" value="UniProtKB-KW"/>
</dbReference>
<keyword evidence="2" id="KW-1277">Toxin-antitoxin system</keyword>
<evidence type="ECO:0000256" key="4">
    <source>
        <dbReference type="ARBA" id="ARBA00022723"/>
    </source>
</evidence>
<keyword evidence="3" id="KW-0540">Nuclease</keyword>
<dbReference type="Proteomes" id="UP000076962">
    <property type="component" value="Unassembled WGS sequence"/>
</dbReference>
<evidence type="ECO:0000313" key="9">
    <source>
        <dbReference type="EMBL" id="OAD18906.1"/>
    </source>
</evidence>
<dbReference type="Pfam" id="PF01850">
    <property type="entry name" value="PIN"/>
    <property type="match status" value="1"/>
</dbReference>
<accession>A0A176RT72</accession>
<dbReference type="PANTHER" id="PTHR33653">
    <property type="entry name" value="RIBONUCLEASE VAPC2"/>
    <property type="match status" value="1"/>
</dbReference>
<evidence type="ECO:0000256" key="1">
    <source>
        <dbReference type="ARBA" id="ARBA00001946"/>
    </source>
</evidence>
<dbReference type="GO" id="GO:0016787">
    <property type="term" value="F:hydrolase activity"/>
    <property type="evidence" value="ECO:0007669"/>
    <property type="project" value="UniProtKB-KW"/>
</dbReference>
<keyword evidence="6" id="KW-0460">Magnesium</keyword>
<evidence type="ECO:0000256" key="7">
    <source>
        <dbReference type="ARBA" id="ARBA00038093"/>
    </source>
</evidence>
<protein>
    <submittedName>
        <fullName evidence="9">PilT protein domain protein</fullName>
    </submittedName>
</protein>
<name>A0A176RT72_9GAMM</name>
<feature type="domain" description="PIN" evidence="8">
    <location>
        <begin position="8"/>
        <end position="131"/>
    </location>
</feature>
<sequence length="156" mass="17313">MNKRTLYYLLDTDTCIYLLNGEQRVKDRVAQVGVEAIAVAAVTKGELYFGAYNSSQVETNLERIHALFATPGPEVLSLDDKVMDCFGKFKAELRHQGQPIGDIDLLIAGVAVTQSLTLVTNNTKHFKRIPGLSLENWLTASFEGRQTPVPDKEQSK</sequence>
<comment type="caution">
    <text evidence="9">The sequence shown here is derived from an EMBL/GenBank/DDBJ whole genome shotgun (WGS) entry which is preliminary data.</text>
</comment>
<evidence type="ECO:0000256" key="6">
    <source>
        <dbReference type="ARBA" id="ARBA00022842"/>
    </source>
</evidence>
<reference evidence="9 10" key="1">
    <citation type="submission" date="2016-05" db="EMBL/GenBank/DDBJ databases">
        <title>Single-cell genome of chain-forming Candidatus Thiomargarita nelsonii and comparison to other large sulfur-oxidizing bacteria.</title>
        <authorList>
            <person name="Winkel M."/>
            <person name="Salman V."/>
            <person name="Woyke T."/>
            <person name="Schulz-Vogt H."/>
            <person name="Richter M."/>
            <person name="Flood B."/>
            <person name="Bailey J."/>
            <person name="Amann R."/>
            <person name="Mussmann M."/>
        </authorList>
    </citation>
    <scope>NUCLEOTIDE SEQUENCE [LARGE SCALE GENOMIC DNA]</scope>
    <source>
        <strain evidence="9 10">THI036</strain>
    </source>
</reference>
<dbReference type="InterPro" id="IPR050556">
    <property type="entry name" value="Type_II_TA_system_RNase"/>
</dbReference>
<dbReference type="AlphaFoldDB" id="A0A176RT72"/>
<proteinExistence type="inferred from homology"/>
<evidence type="ECO:0000256" key="3">
    <source>
        <dbReference type="ARBA" id="ARBA00022722"/>
    </source>
</evidence>
<keyword evidence="4" id="KW-0479">Metal-binding</keyword>
<comment type="similarity">
    <text evidence="7">Belongs to the PINc/VapC protein family.</text>
</comment>
<gene>
    <name evidence="9" type="ORF">THIOM_005486</name>
</gene>
<evidence type="ECO:0000313" key="10">
    <source>
        <dbReference type="Proteomes" id="UP000076962"/>
    </source>
</evidence>
<dbReference type="InterPro" id="IPR002716">
    <property type="entry name" value="PIN_dom"/>
</dbReference>